<dbReference type="InterPro" id="IPR012677">
    <property type="entry name" value="Nucleotide-bd_a/b_plait_sf"/>
</dbReference>
<evidence type="ECO:0000256" key="2">
    <source>
        <dbReference type="ARBA" id="ARBA00006635"/>
    </source>
</evidence>
<dbReference type="GO" id="GO:0003729">
    <property type="term" value="F:mRNA binding"/>
    <property type="evidence" value="ECO:0007669"/>
    <property type="project" value="TreeGrafter"/>
</dbReference>
<dbReference type="Gene3D" id="3.30.70.330">
    <property type="match status" value="2"/>
</dbReference>
<keyword evidence="5 6" id="KW-0694">RNA-binding</keyword>
<dbReference type="SMART" id="SM00360">
    <property type="entry name" value="RRM"/>
    <property type="match status" value="2"/>
</dbReference>
<feature type="domain" description="RRM" evidence="7">
    <location>
        <begin position="1"/>
        <end position="81"/>
    </location>
</feature>
<dbReference type="CDD" id="cd12576">
    <property type="entry name" value="RRM1_MSI"/>
    <property type="match status" value="1"/>
</dbReference>
<evidence type="ECO:0000256" key="4">
    <source>
        <dbReference type="ARBA" id="ARBA00022737"/>
    </source>
</evidence>
<reference evidence="8" key="1">
    <citation type="submission" date="2025-08" db="UniProtKB">
        <authorList>
            <consortium name="Ensembl"/>
        </authorList>
    </citation>
    <scope>IDENTIFICATION</scope>
</reference>
<dbReference type="GO" id="GO:0006417">
    <property type="term" value="P:regulation of translation"/>
    <property type="evidence" value="ECO:0007669"/>
    <property type="project" value="TreeGrafter"/>
</dbReference>
<dbReference type="FunFam" id="3.30.70.330:FF:001081">
    <property type="entry name" value="RNA-binding protein Musashi homolog 1"/>
    <property type="match status" value="1"/>
</dbReference>
<evidence type="ECO:0000313" key="8">
    <source>
        <dbReference type="Ensembl" id="ENSDLAP00005084207.1"/>
    </source>
</evidence>
<evidence type="ECO:0000259" key="7">
    <source>
        <dbReference type="PROSITE" id="PS50102"/>
    </source>
</evidence>
<comment type="similarity">
    <text evidence="2">Belongs to the Musashi family.</text>
</comment>
<dbReference type="InterPro" id="IPR034126">
    <property type="entry name" value="MSI_RRM2"/>
</dbReference>
<keyword evidence="9" id="KW-1185">Reference proteome</keyword>
<evidence type="ECO:0000256" key="1">
    <source>
        <dbReference type="ARBA" id="ARBA00004496"/>
    </source>
</evidence>
<dbReference type="GeneTree" id="ENSGT00940000156515"/>
<keyword evidence="3" id="KW-0963">Cytoplasm</keyword>
<evidence type="ECO:0000313" key="9">
    <source>
        <dbReference type="Proteomes" id="UP000694389"/>
    </source>
</evidence>
<dbReference type="Ensembl" id="ENSDLAT00005075942.1">
    <property type="protein sequence ID" value="ENSDLAP00005084207.1"/>
    <property type="gene ID" value="ENSDLAG00005028807.1"/>
</dbReference>
<dbReference type="InterPro" id="IPR035979">
    <property type="entry name" value="RBD_domain_sf"/>
</dbReference>
<evidence type="ECO:0000256" key="3">
    <source>
        <dbReference type="ARBA" id="ARBA00022490"/>
    </source>
</evidence>
<accession>A0A8P4PXR7</accession>
<sequence>MFIGGLSWQTTQEGLKEYFCKFGEVKECMVMRDPVTKRSRGFGFVTYAEQAGVEKVLAQNRHELDSKTIDPKVAFPRRAQPKLVTRTKKIFVGGLSVNTTIEDVKHYFDQFGKVDDAMLMFDKTTNRHRGFGFVTFENEDVVEKVCEIHFHEINNKMVECKKAQPKEVMTPTGSARGRSRVMPYGMDAFMLGIGMLGSTPSRTAGFLGTSSPGPMAELYAAANQDSGVSSYISAASPAPSTGFGHGLGVGHTLFLIHTHTHLYVRMDARITHKANRKPIRSCLCVLRVR</sequence>
<comment type="subcellular location">
    <subcellularLocation>
        <location evidence="1">Cytoplasm</location>
    </subcellularLocation>
</comment>
<dbReference type="CDD" id="cd12323">
    <property type="entry name" value="RRM2_MSI"/>
    <property type="match status" value="1"/>
</dbReference>
<dbReference type="GO" id="GO:0007417">
    <property type="term" value="P:central nervous system development"/>
    <property type="evidence" value="ECO:0007669"/>
    <property type="project" value="TreeGrafter"/>
</dbReference>
<feature type="domain" description="RRM" evidence="7">
    <location>
        <begin position="88"/>
        <end position="165"/>
    </location>
</feature>
<dbReference type="Pfam" id="PF00076">
    <property type="entry name" value="RRM_1"/>
    <property type="match status" value="2"/>
</dbReference>
<dbReference type="SUPFAM" id="SSF54928">
    <property type="entry name" value="RNA-binding domain, RBD"/>
    <property type="match status" value="2"/>
</dbReference>
<dbReference type="PANTHER" id="PTHR48032:SF3">
    <property type="entry name" value="RNA-BINDING PROTEIN MUSASHI HOMOLOG 1"/>
    <property type="match status" value="1"/>
</dbReference>
<dbReference type="PROSITE" id="PS50102">
    <property type="entry name" value="RRM"/>
    <property type="match status" value="2"/>
</dbReference>
<keyword evidence="4" id="KW-0677">Repeat</keyword>
<organism evidence="8 9">
    <name type="scientific">Dicentrarchus labrax</name>
    <name type="common">European seabass</name>
    <name type="synonym">Morone labrax</name>
    <dbReference type="NCBI Taxonomy" id="13489"/>
    <lineage>
        <taxon>Eukaryota</taxon>
        <taxon>Metazoa</taxon>
        <taxon>Chordata</taxon>
        <taxon>Craniata</taxon>
        <taxon>Vertebrata</taxon>
        <taxon>Euteleostomi</taxon>
        <taxon>Actinopterygii</taxon>
        <taxon>Neopterygii</taxon>
        <taxon>Teleostei</taxon>
        <taxon>Neoteleostei</taxon>
        <taxon>Acanthomorphata</taxon>
        <taxon>Eupercaria</taxon>
        <taxon>Moronidae</taxon>
        <taxon>Dicentrarchus</taxon>
    </lineage>
</organism>
<evidence type="ECO:0000256" key="5">
    <source>
        <dbReference type="ARBA" id="ARBA00022884"/>
    </source>
</evidence>
<evidence type="ECO:0000256" key="6">
    <source>
        <dbReference type="PROSITE-ProRule" id="PRU00176"/>
    </source>
</evidence>
<protein>
    <recommendedName>
        <fullName evidence="7">RRM domain-containing protein</fullName>
    </recommendedName>
</protein>
<dbReference type="FunFam" id="3.30.70.330:FF:000020">
    <property type="entry name" value="RNA-binding protein Musashi homolog 2 isoform X1"/>
    <property type="match status" value="1"/>
</dbReference>
<reference evidence="8" key="2">
    <citation type="submission" date="2025-09" db="UniProtKB">
        <authorList>
            <consortium name="Ensembl"/>
        </authorList>
    </citation>
    <scope>IDENTIFICATION</scope>
</reference>
<dbReference type="InterPro" id="IPR000504">
    <property type="entry name" value="RRM_dom"/>
</dbReference>
<dbReference type="AlphaFoldDB" id="A0A8P4PXR7"/>
<gene>
    <name evidence="8" type="primary">LOC127371292</name>
</gene>
<dbReference type="Proteomes" id="UP000694389">
    <property type="component" value="Unassembled WGS sequence"/>
</dbReference>
<dbReference type="PANTHER" id="PTHR48032">
    <property type="entry name" value="RNA-BINDING PROTEIN MUSASHI HOMOLOG RBP6"/>
    <property type="match status" value="1"/>
</dbReference>
<name>A0A8P4PXR7_DICLA</name>
<proteinExistence type="inferred from homology"/>
<dbReference type="GO" id="GO:0005737">
    <property type="term" value="C:cytoplasm"/>
    <property type="evidence" value="ECO:0007669"/>
    <property type="project" value="UniProtKB-SubCell"/>
</dbReference>